<keyword evidence="1" id="KW-1133">Transmembrane helix</keyword>
<accession>A0A1M5YBE8</accession>
<name>A0A1M5YBE8_9BRAD</name>
<protein>
    <submittedName>
        <fullName evidence="2">Uncharacterized protein</fullName>
    </submittedName>
</protein>
<dbReference type="AlphaFoldDB" id="A0A1M5YBE8"/>
<dbReference type="Proteomes" id="UP000189796">
    <property type="component" value="Chromosome I"/>
</dbReference>
<gene>
    <name evidence="2" type="ORF">SAMN05443248_8116</name>
</gene>
<evidence type="ECO:0000313" key="3">
    <source>
        <dbReference type="Proteomes" id="UP000189796"/>
    </source>
</evidence>
<keyword evidence="1" id="KW-0812">Transmembrane</keyword>
<feature type="transmembrane region" description="Helical" evidence="1">
    <location>
        <begin position="12"/>
        <end position="35"/>
    </location>
</feature>
<dbReference type="RefSeq" id="WP_276329298.1">
    <property type="nucleotide sequence ID" value="NZ_LT670817.1"/>
</dbReference>
<keyword evidence="1" id="KW-0472">Membrane</keyword>
<organism evidence="2 3">
    <name type="scientific">Bradyrhizobium erythrophlei</name>
    <dbReference type="NCBI Taxonomy" id="1437360"/>
    <lineage>
        <taxon>Bacteria</taxon>
        <taxon>Pseudomonadati</taxon>
        <taxon>Pseudomonadota</taxon>
        <taxon>Alphaproteobacteria</taxon>
        <taxon>Hyphomicrobiales</taxon>
        <taxon>Nitrobacteraceae</taxon>
        <taxon>Bradyrhizobium</taxon>
    </lineage>
</organism>
<proteinExistence type="predicted"/>
<reference evidence="2 3" key="1">
    <citation type="submission" date="2016-11" db="EMBL/GenBank/DDBJ databases">
        <authorList>
            <person name="Jaros S."/>
            <person name="Januszkiewicz K."/>
            <person name="Wedrychowicz H."/>
        </authorList>
    </citation>
    <scope>NUCLEOTIDE SEQUENCE [LARGE SCALE GENOMIC DNA]</scope>
    <source>
        <strain evidence="2 3">GAS138</strain>
    </source>
</reference>
<sequence>MLELWNNWYETLASVEALATVIAFVLVGTGVIMLVQGRRR</sequence>
<evidence type="ECO:0000256" key="1">
    <source>
        <dbReference type="SAM" id="Phobius"/>
    </source>
</evidence>
<evidence type="ECO:0000313" key="2">
    <source>
        <dbReference type="EMBL" id="SHI09306.1"/>
    </source>
</evidence>
<dbReference type="EMBL" id="LT670817">
    <property type="protein sequence ID" value="SHI09306.1"/>
    <property type="molecule type" value="Genomic_DNA"/>
</dbReference>